<dbReference type="EMBL" id="RAHC01000001">
    <property type="protein sequence ID" value="RUP78101.1"/>
    <property type="molecule type" value="Genomic_DNA"/>
</dbReference>
<comment type="caution">
    <text evidence="1">The sequence shown here is derived from an EMBL/GenBank/DDBJ whole genome shotgun (WGS) entry which is preliminary data.</text>
</comment>
<gene>
    <name evidence="1" type="ORF">D6D54_01100</name>
</gene>
<organism evidence="1 2">
    <name type="scientific">Spiroplasma poulsonii</name>
    <dbReference type="NCBI Taxonomy" id="2138"/>
    <lineage>
        <taxon>Bacteria</taxon>
        <taxon>Bacillati</taxon>
        <taxon>Mycoplasmatota</taxon>
        <taxon>Mollicutes</taxon>
        <taxon>Entomoplasmatales</taxon>
        <taxon>Spiroplasmataceae</taxon>
        <taxon>Spiroplasma</taxon>
    </lineage>
</organism>
<evidence type="ECO:0000313" key="1">
    <source>
        <dbReference type="EMBL" id="RUP78101.1"/>
    </source>
</evidence>
<sequence>MAIFVAPNIKINNNDEKKNKIIVKVNLPLFREVKASCKRQVNALPCFDNNRDIKPARTALLLFATLFTNDRIGSLIDFLRYPFY</sequence>
<dbReference type="RefSeq" id="WP_127092431.1">
    <property type="nucleotide sequence ID" value="NZ_RAHC01000001.1"/>
</dbReference>
<evidence type="ECO:0000313" key="2">
    <source>
        <dbReference type="Proteomes" id="UP000274545"/>
    </source>
</evidence>
<dbReference type="AlphaFoldDB" id="A0A3S0ZXK4"/>
<accession>A0A3S0ZXK4</accession>
<name>A0A3S0ZXK4_9MOLU</name>
<protein>
    <submittedName>
        <fullName evidence="1">Uncharacterized protein</fullName>
    </submittedName>
</protein>
<dbReference type="Proteomes" id="UP000274545">
    <property type="component" value="Unassembled WGS sequence"/>
</dbReference>
<reference evidence="1 2" key="1">
    <citation type="journal article" date="2019" name="Genome Biol. Evol.">
        <title>Toxin and genome evolution in a Drosophila defensive symbiosis.</title>
        <authorList>
            <person name="Ballinger M.J."/>
            <person name="Gawryluk R.M."/>
            <person name="Perlman S.J."/>
        </authorList>
    </citation>
    <scope>NUCLEOTIDE SEQUENCE [LARGE SCALE GENOMIC DNA]</scope>
    <source>
        <strain evidence="2">sNeo</strain>
    </source>
</reference>
<proteinExistence type="predicted"/>